<feature type="region of interest" description="Disordered" evidence="1">
    <location>
        <begin position="24"/>
        <end position="54"/>
    </location>
</feature>
<accession>A0ABD1PL41</accession>
<evidence type="ECO:0000256" key="2">
    <source>
        <dbReference type="SAM" id="Phobius"/>
    </source>
</evidence>
<protein>
    <submittedName>
        <fullName evidence="3">Uncharacterized protein</fullName>
    </submittedName>
</protein>
<dbReference type="PANTHER" id="PTHR31170">
    <property type="entry name" value="BNAC04G53230D PROTEIN"/>
    <property type="match status" value="1"/>
</dbReference>
<dbReference type="Proteomes" id="UP001604277">
    <property type="component" value="Unassembled WGS sequence"/>
</dbReference>
<proteinExistence type="predicted"/>
<dbReference type="EMBL" id="JBFOLJ010000018">
    <property type="protein sequence ID" value="KAL2464615.1"/>
    <property type="molecule type" value="Genomic_DNA"/>
</dbReference>
<evidence type="ECO:0000313" key="3">
    <source>
        <dbReference type="EMBL" id="KAL2464615.1"/>
    </source>
</evidence>
<dbReference type="PANTHER" id="PTHR31170:SF25">
    <property type="entry name" value="BNAA09G04570D PROTEIN"/>
    <property type="match status" value="1"/>
</dbReference>
<dbReference type="Pfam" id="PF03140">
    <property type="entry name" value="DUF247"/>
    <property type="match status" value="1"/>
</dbReference>
<keyword evidence="2" id="KW-1133">Transmembrane helix</keyword>
<dbReference type="AlphaFoldDB" id="A0ABD1PL41"/>
<keyword evidence="2" id="KW-0472">Membrane</keyword>
<keyword evidence="2" id="KW-0812">Transmembrane</keyword>
<gene>
    <name evidence="3" type="ORF">Fot_52571</name>
</gene>
<comment type="caution">
    <text evidence="3">The sequence shown here is derived from an EMBL/GenBank/DDBJ whole genome shotgun (WGS) entry which is preliminary data.</text>
</comment>
<sequence length="513" mass="58986">MEGSSSDQKGQNLIHTYRENHTHIHRPTTAEIKEGEEFGSNNQSAEIPQSNTKSQQCSTRDEWLISIDNYTNGTAKKPKIIERIPSILREIESHKKCYDPLVVSIGPYHHGKPELETLEKLKIAFAKQFLRACGDQVSIKQLCAKVEEVASNARECYEEGSTEIYDDESFIRMMFLDGCFVLQFMCILTKTASMNSDKTETVPKEGDPILEMKSYYMAFVWRDMFLLENQIPLLVLKILMKYRFKRIEQETELFRDFFSLVCIMPPQETSYINKVKKFVRKCLTSDLTEQNQEMLKFDDSPHLLDLIRAKLIGPSACEDVIPRSSNYWHSYRSVTELETAGIHFKASKTPHVTDVKFKSHHIFGTLMLPPIMVDDITKPLLLNLVAYEISPHGPSDLRITSYIWLMDSLIDHAEDVKQLRKKGILLNNLGSDEQLAQLFNELANDLVPDPRAYADVKDLIEKHCKNKRQVWIAEWMHNHFSSPWTVLAFLGAIFAIALSLVQTYLAVFPHKSS</sequence>
<reference evidence="4" key="1">
    <citation type="submission" date="2024-07" db="EMBL/GenBank/DDBJ databases">
        <title>Two chromosome-level genome assemblies of Korean endemic species Abeliophyllum distichum and Forsythia ovata (Oleaceae).</title>
        <authorList>
            <person name="Jang H."/>
        </authorList>
    </citation>
    <scope>NUCLEOTIDE SEQUENCE [LARGE SCALE GENOMIC DNA]</scope>
</reference>
<evidence type="ECO:0000313" key="4">
    <source>
        <dbReference type="Proteomes" id="UP001604277"/>
    </source>
</evidence>
<feature type="transmembrane region" description="Helical" evidence="2">
    <location>
        <begin position="484"/>
        <end position="507"/>
    </location>
</feature>
<dbReference type="InterPro" id="IPR004158">
    <property type="entry name" value="DUF247_pln"/>
</dbReference>
<feature type="compositionally biased region" description="Polar residues" evidence="1">
    <location>
        <begin position="39"/>
        <end position="54"/>
    </location>
</feature>
<name>A0ABD1PL41_9LAMI</name>
<keyword evidence="4" id="KW-1185">Reference proteome</keyword>
<evidence type="ECO:0000256" key="1">
    <source>
        <dbReference type="SAM" id="MobiDB-lite"/>
    </source>
</evidence>
<organism evidence="3 4">
    <name type="scientific">Forsythia ovata</name>
    <dbReference type="NCBI Taxonomy" id="205694"/>
    <lineage>
        <taxon>Eukaryota</taxon>
        <taxon>Viridiplantae</taxon>
        <taxon>Streptophyta</taxon>
        <taxon>Embryophyta</taxon>
        <taxon>Tracheophyta</taxon>
        <taxon>Spermatophyta</taxon>
        <taxon>Magnoliopsida</taxon>
        <taxon>eudicotyledons</taxon>
        <taxon>Gunneridae</taxon>
        <taxon>Pentapetalae</taxon>
        <taxon>asterids</taxon>
        <taxon>lamiids</taxon>
        <taxon>Lamiales</taxon>
        <taxon>Oleaceae</taxon>
        <taxon>Forsythieae</taxon>
        <taxon>Forsythia</taxon>
    </lineage>
</organism>